<name>G4ZWT2_PHYSP</name>
<protein>
    <submittedName>
        <fullName evidence="1">Uncharacterized protein</fullName>
    </submittedName>
</protein>
<organism evidence="1 2">
    <name type="scientific">Phytophthora sojae (strain P6497)</name>
    <name type="common">Soybean stem and root rot agent</name>
    <name type="synonym">Phytophthora megasperma f. sp. glycines</name>
    <dbReference type="NCBI Taxonomy" id="1094619"/>
    <lineage>
        <taxon>Eukaryota</taxon>
        <taxon>Sar</taxon>
        <taxon>Stramenopiles</taxon>
        <taxon>Oomycota</taxon>
        <taxon>Peronosporomycetes</taxon>
        <taxon>Peronosporales</taxon>
        <taxon>Peronosporaceae</taxon>
        <taxon>Phytophthora</taxon>
    </lineage>
</organism>
<evidence type="ECO:0000313" key="1">
    <source>
        <dbReference type="EMBL" id="EGZ12456.1"/>
    </source>
</evidence>
<dbReference type="AlphaFoldDB" id="G4ZWT2"/>
<dbReference type="GeneID" id="20642365"/>
<dbReference type="Proteomes" id="UP000002640">
    <property type="component" value="Unassembled WGS sequence"/>
</dbReference>
<evidence type="ECO:0000313" key="2">
    <source>
        <dbReference type="Proteomes" id="UP000002640"/>
    </source>
</evidence>
<accession>G4ZWT2</accession>
<reference evidence="1 2" key="1">
    <citation type="journal article" date="2006" name="Science">
        <title>Phytophthora genome sequences uncover evolutionary origins and mechanisms of pathogenesis.</title>
        <authorList>
            <person name="Tyler B.M."/>
            <person name="Tripathy S."/>
            <person name="Zhang X."/>
            <person name="Dehal P."/>
            <person name="Jiang R.H."/>
            <person name="Aerts A."/>
            <person name="Arredondo F.D."/>
            <person name="Baxter L."/>
            <person name="Bensasson D."/>
            <person name="Beynon J.L."/>
            <person name="Chapman J."/>
            <person name="Damasceno C.M."/>
            <person name="Dorrance A.E."/>
            <person name="Dou D."/>
            <person name="Dickerman A.W."/>
            <person name="Dubchak I.L."/>
            <person name="Garbelotto M."/>
            <person name="Gijzen M."/>
            <person name="Gordon S.G."/>
            <person name="Govers F."/>
            <person name="Grunwald N.J."/>
            <person name="Huang W."/>
            <person name="Ivors K.L."/>
            <person name="Jones R.W."/>
            <person name="Kamoun S."/>
            <person name="Krampis K."/>
            <person name="Lamour K.H."/>
            <person name="Lee M.K."/>
            <person name="McDonald W.H."/>
            <person name="Medina M."/>
            <person name="Meijer H.J."/>
            <person name="Nordberg E.K."/>
            <person name="Maclean D.J."/>
            <person name="Ospina-Giraldo M.D."/>
            <person name="Morris P.F."/>
            <person name="Phuntumart V."/>
            <person name="Putnam N.H."/>
            <person name="Rash S."/>
            <person name="Rose J.K."/>
            <person name="Sakihama Y."/>
            <person name="Salamov A.A."/>
            <person name="Savidor A."/>
            <person name="Scheuring C.F."/>
            <person name="Smith B.M."/>
            <person name="Sobral B.W."/>
            <person name="Terry A."/>
            <person name="Torto-Alalibo T.A."/>
            <person name="Win J."/>
            <person name="Xu Z."/>
            <person name="Zhang H."/>
            <person name="Grigoriev I.V."/>
            <person name="Rokhsar D.S."/>
            <person name="Boore J.L."/>
        </authorList>
    </citation>
    <scope>NUCLEOTIDE SEQUENCE [LARGE SCALE GENOMIC DNA]</scope>
    <source>
        <strain evidence="1 2">P6497</strain>
    </source>
</reference>
<proteinExistence type="predicted"/>
<sequence length="162" mass="17852">MNYPMLLLFYTCSSARFGLYSALYVLPDSEARILQRMRVFIVFRHHPVVVASSQTASSTERNPSIWTNGENILDSDLRVCCTVATSSQKLGRASTFVHLNQIRLRQHNQRGTDQLHSPMIKIVKLLAVAAVATIVLATLSLSEAAAQAPAPIPAGTKWSSRN</sequence>
<dbReference type="EMBL" id="JH159157">
    <property type="protein sequence ID" value="EGZ12456.1"/>
    <property type="molecule type" value="Genomic_DNA"/>
</dbReference>
<keyword evidence="2" id="KW-1185">Reference proteome</keyword>
<dbReference type="InParanoid" id="G4ZWT2"/>
<dbReference type="KEGG" id="psoj:PHYSODRAFT_304081"/>
<gene>
    <name evidence="1" type="ORF">PHYSODRAFT_304081</name>
</gene>
<dbReference type="RefSeq" id="XP_009532789.1">
    <property type="nucleotide sequence ID" value="XM_009534494.1"/>
</dbReference>